<dbReference type="InterPro" id="IPR047057">
    <property type="entry name" value="MerR_fam"/>
</dbReference>
<keyword evidence="1" id="KW-0805">Transcription regulation</keyword>
<evidence type="ECO:0000256" key="1">
    <source>
        <dbReference type="ARBA" id="ARBA00023015"/>
    </source>
</evidence>
<name>A0A4R1GNZ9_9GAMM</name>
<protein>
    <submittedName>
        <fullName evidence="6">DNA-binding transcriptional MerR regulator</fullName>
    </submittedName>
</protein>
<keyword evidence="2 6" id="KW-0238">DNA-binding</keyword>
<dbReference type="SMART" id="SM00422">
    <property type="entry name" value="HTH_MERR"/>
    <property type="match status" value="1"/>
</dbReference>
<gene>
    <name evidence="6" type="ORF">CLV83_1224</name>
</gene>
<accession>A0A4R1GNZ9</accession>
<evidence type="ECO:0000256" key="2">
    <source>
        <dbReference type="ARBA" id="ARBA00023125"/>
    </source>
</evidence>
<comment type="caution">
    <text evidence="6">The sequence shown here is derived from an EMBL/GenBank/DDBJ whole genome shotgun (WGS) entry which is preliminary data.</text>
</comment>
<dbReference type="OrthoDB" id="9808480at2"/>
<dbReference type="GO" id="GO:0003700">
    <property type="term" value="F:DNA-binding transcription factor activity"/>
    <property type="evidence" value="ECO:0007669"/>
    <property type="project" value="InterPro"/>
</dbReference>
<dbReference type="AlphaFoldDB" id="A0A4R1GNZ9"/>
<dbReference type="PROSITE" id="PS50937">
    <property type="entry name" value="HTH_MERR_2"/>
    <property type="match status" value="1"/>
</dbReference>
<keyword evidence="4" id="KW-0175">Coiled coil</keyword>
<evidence type="ECO:0000256" key="3">
    <source>
        <dbReference type="ARBA" id="ARBA00023163"/>
    </source>
</evidence>
<reference evidence="6 7" key="1">
    <citation type="submission" date="2019-03" db="EMBL/GenBank/DDBJ databases">
        <title>Genomic Encyclopedia of Archaeal and Bacterial Type Strains, Phase II (KMG-II): from individual species to whole genera.</title>
        <authorList>
            <person name="Goeker M."/>
        </authorList>
    </citation>
    <scope>NUCLEOTIDE SEQUENCE [LARGE SCALE GENOMIC DNA]</scope>
    <source>
        <strain evidence="6 7">DSM 27697</strain>
    </source>
</reference>
<sequence length="157" mass="17536">MLSIGQLSKTTGVKVPTIRYYEKIGLLPEPGRSEGNQRVYPDSAADRLAFIFHSRSLGFSLDAVRELLQLADHPEQSCAAVDEIARNQLNAVKQRIEQLNLLKDELERMLEHCEMETVSDCRVIQVLSDHSKCGHEHSLTSTAIIGTEDPAKGKNEH</sequence>
<organism evidence="6 7">
    <name type="scientific">Marinobacterium mangrovicola</name>
    <dbReference type="NCBI Taxonomy" id="1476959"/>
    <lineage>
        <taxon>Bacteria</taxon>
        <taxon>Pseudomonadati</taxon>
        <taxon>Pseudomonadota</taxon>
        <taxon>Gammaproteobacteria</taxon>
        <taxon>Oceanospirillales</taxon>
        <taxon>Oceanospirillaceae</taxon>
        <taxon>Marinobacterium</taxon>
    </lineage>
</organism>
<dbReference type="InterPro" id="IPR000551">
    <property type="entry name" value="MerR-type_HTH_dom"/>
</dbReference>
<dbReference type="PROSITE" id="PS00552">
    <property type="entry name" value="HTH_MERR_1"/>
    <property type="match status" value="1"/>
</dbReference>
<dbReference type="InterPro" id="IPR009061">
    <property type="entry name" value="DNA-bd_dom_put_sf"/>
</dbReference>
<proteinExistence type="predicted"/>
<keyword evidence="7" id="KW-1185">Reference proteome</keyword>
<dbReference type="SUPFAM" id="SSF46955">
    <property type="entry name" value="Putative DNA-binding domain"/>
    <property type="match status" value="1"/>
</dbReference>
<dbReference type="CDD" id="cd04785">
    <property type="entry name" value="HTH_CadR-PbrR-like"/>
    <property type="match status" value="1"/>
</dbReference>
<dbReference type="EMBL" id="SMFU01000007">
    <property type="protein sequence ID" value="TCK09121.1"/>
    <property type="molecule type" value="Genomic_DNA"/>
</dbReference>
<dbReference type="RefSeq" id="WP_132288924.1">
    <property type="nucleotide sequence ID" value="NZ_SMFU01000007.1"/>
</dbReference>
<dbReference type="PRINTS" id="PR00040">
    <property type="entry name" value="HTHMERR"/>
</dbReference>
<feature type="coiled-coil region" evidence="4">
    <location>
        <begin position="89"/>
        <end position="116"/>
    </location>
</feature>
<dbReference type="Pfam" id="PF00376">
    <property type="entry name" value="MerR"/>
    <property type="match status" value="1"/>
</dbReference>
<evidence type="ECO:0000259" key="5">
    <source>
        <dbReference type="PROSITE" id="PS50937"/>
    </source>
</evidence>
<dbReference type="Pfam" id="PF09278">
    <property type="entry name" value="MerR-DNA-bind"/>
    <property type="match status" value="1"/>
</dbReference>
<evidence type="ECO:0000313" key="6">
    <source>
        <dbReference type="EMBL" id="TCK09121.1"/>
    </source>
</evidence>
<dbReference type="GO" id="GO:0003677">
    <property type="term" value="F:DNA binding"/>
    <property type="evidence" value="ECO:0007669"/>
    <property type="project" value="UniProtKB-KW"/>
</dbReference>
<dbReference type="PANTHER" id="PTHR30204">
    <property type="entry name" value="REDOX-CYCLING DRUG-SENSING TRANSCRIPTIONAL ACTIVATOR SOXR"/>
    <property type="match status" value="1"/>
</dbReference>
<evidence type="ECO:0000313" key="7">
    <source>
        <dbReference type="Proteomes" id="UP000294546"/>
    </source>
</evidence>
<dbReference type="PANTHER" id="PTHR30204:SF94">
    <property type="entry name" value="HEAVY METAL-DEPENDENT TRANSCRIPTIONAL REGULATOR HI_0293-RELATED"/>
    <property type="match status" value="1"/>
</dbReference>
<dbReference type="Gene3D" id="1.10.1660.10">
    <property type="match status" value="1"/>
</dbReference>
<feature type="domain" description="HTH merR-type" evidence="5">
    <location>
        <begin position="1"/>
        <end position="70"/>
    </location>
</feature>
<dbReference type="Proteomes" id="UP000294546">
    <property type="component" value="Unassembled WGS sequence"/>
</dbReference>
<dbReference type="InterPro" id="IPR015358">
    <property type="entry name" value="Tscrpt_reg_MerR_DNA-bd"/>
</dbReference>
<evidence type="ECO:0000256" key="4">
    <source>
        <dbReference type="SAM" id="Coils"/>
    </source>
</evidence>
<keyword evidence="3" id="KW-0804">Transcription</keyword>